<evidence type="ECO:0000313" key="2">
    <source>
        <dbReference type="Proteomes" id="UP000179524"/>
    </source>
</evidence>
<proteinExistence type="predicted"/>
<organism evidence="1 2">
    <name type="scientific">Anaerobacillus alkalilacustris</name>
    <dbReference type="NCBI Taxonomy" id="393763"/>
    <lineage>
        <taxon>Bacteria</taxon>
        <taxon>Bacillati</taxon>
        <taxon>Bacillota</taxon>
        <taxon>Bacilli</taxon>
        <taxon>Bacillales</taxon>
        <taxon>Bacillaceae</taxon>
        <taxon>Anaerobacillus</taxon>
    </lineage>
</organism>
<keyword evidence="2" id="KW-1185">Reference proteome</keyword>
<sequence length="61" mass="7002">MNTSLKQLLPFIGNQVICKRVADKKACKFHDQMDNVYKTREQMQANDSYGEGKEILIARAL</sequence>
<dbReference type="EMBL" id="MLQR01000001">
    <property type="protein sequence ID" value="OIJ17608.1"/>
    <property type="molecule type" value="Genomic_DNA"/>
</dbReference>
<comment type="caution">
    <text evidence="1">The sequence shown here is derived from an EMBL/GenBank/DDBJ whole genome shotgun (WGS) entry which is preliminary data.</text>
</comment>
<accession>A0A1S2LYP9</accession>
<dbReference type="AlphaFoldDB" id="A0A1S2LYP9"/>
<dbReference type="Proteomes" id="UP000179524">
    <property type="component" value="Unassembled WGS sequence"/>
</dbReference>
<name>A0A1S2LYP9_9BACI</name>
<gene>
    <name evidence="1" type="ORF">BKP37_03740</name>
</gene>
<evidence type="ECO:0000313" key="1">
    <source>
        <dbReference type="EMBL" id="OIJ17608.1"/>
    </source>
</evidence>
<reference evidence="1 2" key="1">
    <citation type="submission" date="2016-10" db="EMBL/GenBank/DDBJ databases">
        <title>Draft genome sequences of four alkaliphilic bacteria belonging to the Anaerobacillus genus.</title>
        <authorList>
            <person name="Bassil N.M."/>
            <person name="Lloyd J.R."/>
        </authorList>
    </citation>
    <scope>NUCLEOTIDE SEQUENCE [LARGE SCALE GENOMIC DNA]</scope>
    <source>
        <strain evidence="1 2">DSM 18345</strain>
    </source>
</reference>
<protein>
    <submittedName>
        <fullName evidence="1">Uncharacterized protein</fullName>
    </submittedName>
</protein>